<dbReference type="InterPro" id="IPR024613">
    <property type="entry name" value="Huntingtin_N_HEAT_rpt-2"/>
</dbReference>
<feature type="chain" id="PRO_5015151366" description="Sialate O-acetylesterase domain-containing protein" evidence="9">
    <location>
        <begin position="17"/>
        <end position="3312"/>
    </location>
</feature>
<dbReference type="PANTHER" id="PTHR10170:SF10">
    <property type="entry name" value="HUNTINGTIN"/>
    <property type="match status" value="1"/>
</dbReference>
<name>A0A2P6NAR4_9EUKA</name>
<evidence type="ECO:0000256" key="7">
    <source>
        <dbReference type="ARBA" id="ARBA00023242"/>
    </source>
</evidence>
<accession>A0A2P6NAR4</accession>
<keyword evidence="12" id="KW-1185">Reference proteome</keyword>
<keyword evidence="6" id="KW-0378">Hydrolase</keyword>
<dbReference type="InterPro" id="IPR048411">
    <property type="entry name" value="Htt_N_HEAT_rpt-1"/>
</dbReference>
<feature type="region of interest" description="Disordered" evidence="8">
    <location>
        <begin position="610"/>
        <end position="672"/>
    </location>
</feature>
<comment type="function">
    <text evidence="1">May play a role in microtubule-mediated transport or vesicle function.</text>
</comment>
<reference evidence="11 12" key="1">
    <citation type="journal article" date="2018" name="Genome Biol. Evol.">
        <title>Multiple Roots of Fruiting Body Formation in Amoebozoa.</title>
        <authorList>
            <person name="Hillmann F."/>
            <person name="Forbes G."/>
            <person name="Novohradska S."/>
            <person name="Ferling I."/>
            <person name="Riege K."/>
            <person name="Groth M."/>
            <person name="Westermann M."/>
            <person name="Marz M."/>
            <person name="Spaller T."/>
            <person name="Winckler T."/>
            <person name="Schaap P."/>
            <person name="Glockner G."/>
        </authorList>
    </citation>
    <scope>NUCLEOTIDE SEQUENCE [LARGE SCALE GENOMIC DNA]</scope>
    <source>
        <strain evidence="11 12">Jena</strain>
    </source>
</reference>
<dbReference type="PANTHER" id="PTHR10170">
    <property type="entry name" value="HUNTINGTON DISEASE PROTEIN"/>
    <property type="match status" value="1"/>
</dbReference>
<dbReference type="Proteomes" id="UP000241769">
    <property type="component" value="Unassembled WGS sequence"/>
</dbReference>
<dbReference type="Gene3D" id="3.40.50.1110">
    <property type="entry name" value="SGNH hydrolase"/>
    <property type="match status" value="1"/>
</dbReference>
<dbReference type="FunCoup" id="A0A2P6NAR4">
    <property type="interactions" value="128"/>
</dbReference>
<dbReference type="InterPro" id="IPR005181">
    <property type="entry name" value="SASA"/>
</dbReference>
<evidence type="ECO:0000256" key="6">
    <source>
        <dbReference type="ARBA" id="ARBA00022801"/>
    </source>
</evidence>
<evidence type="ECO:0000259" key="10">
    <source>
        <dbReference type="Pfam" id="PF03629"/>
    </source>
</evidence>
<feature type="compositionally biased region" description="Low complexity" evidence="8">
    <location>
        <begin position="610"/>
        <end position="646"/>
    </location>
</feature>
<dbReference type="InterPro" id="IPR016024">
    <property type="entry name" value="ARM-type_fold"/>
</dbReference>
<dbReference type="InParanoid" id="A0A2P6NAR4"/>
<evidence type="ECO:0000256" key="9">
    <source>
        <dbReference type="SAM" id="SignalP"/>
    </source>
</evidence>
<dbReference type="Pfam" id="PF03629">
    <property type="entry name" value="SASA"/>
    <property type="match status" value="1"/>
</dbReference>
<sequence>MRTILLLCTLAVLASGQSVFSYGYTNNMVLQRAPQSAVLGGDGLNVPGFPVFIVFNNQTYNTSVDSNGSWNFNLPPTPAGGPYNIAVSIGSFTQTLQSNMQFQTNAAFDVEDLLKNAGNYDKIRLVTVQESYTWSPSSTDLASTFSAVCWLSAVFTYNQTGVPLGLIEASVGGTRVEQWSPPGSQSDCLGYQYSDSFGLYNNYILPLLRLRIAAVIWYQGENNWGRTGLYECQLPSMINSWNEKFGYANHSLPWFVVQLAGYASIRNGISSQRWAQKLAADTVPNVEIYTAADLSDNASPYGDIHPRNKIPVAERVVAGLLNRLYGQSNVHAGAAVSSFEVTRAPINNFFSQLIVNVSFVQDETAQGLELRPLPACNVSADSCGYAFEVKLTYATGAPAQWFAVTQFSLQNGNLILNMTAPANIIFVAWRYGWSDVPRMVLYNGAGFPTLPYHSNFKAAFADNGYYTIDYIDNAGLGIGPKTSVLEGGVLTLANTDPIWAYQAGNDKYGTLAHPSGLFLTASLDCASVSLLPQNNQSSQSWTMIYSGLDENKYLFYSRLCGWNVLNNYCDNTQSVNLIPDVTFISNCVVWTANQVAPSAIPIPITSSTTLAPPASTTTAPAGSCGSQVTSVETSSSQSSSSSSSSSTLLASNTVTNGEDSADGQVQPASTAMQRGSSRFYNALSECGQRIVTEATPVSIMEFMRAIDYLGSVPLTNEADKRTKINYCRGVADGLLTGAIKNHADFPRLLSISCASLLRMHSDEDIDVRTAAEESFNKVLVTFIDAHSDRILFELFRILKKGSDGGKAQRAAMKKFGDVCHFIKPSKSRKYITSLLPCIEQIIIESDEVMHEVMAISMEKLSQVMIFYLKENEIQRLIDLLLSQITNPSSIIRRSTSESLSSICDHSPLPCYDYIMMQTLQKFQGTVDTPLTLDMMDMELLSGDALLGSLSVCLHMSKLSENPSSGSTIHPKHPFIAYVPYVYHIVYLSLKNEDHNVVGVALELLHSMVEFYSKFPSAWGGLSSLQRIYGDIVEKLEGIVTNKEKKFRTANRAVALGCCSAMNKHHSKLFLENLSTPLDQFIDPLVKDTDPLIRGTGYTLIGNILGSHYNYDQHRDVELENMLSQHLLSSLTNDTSTVALQLCCRSLGHTLECMSQLQSFQLSPDTVLLCKRVMRELLKHIKEDSYWLVRIEAMNALCSTNLYALSVVEEHLWTSSFRIDEISRNQRHYVRNEGSTSLVSNIQEQIFDSIFLELGANDVRVRNNAATSIVNLVVSAYFPIVITRSQYTQPLSVVSQSIPRLSKQGRMYENITYVLKWLLGVIGKYHLINESKGSYYALMLLAKEYSRKNPFSGRIVMLYMSDVIPLLMDSLNACPWLVVDLDVHIHIIQMMGYLLKGSSEQDIELGTHRNLILRHLLQTVSTITAVVSGKSLEKLTEKSSGDLFNSVFGKDEKVGGPKLGDFWDDPIFVKLYERLQITRKGDVSASNLFDDKVSQITVACLDTLRDVVRCLGKTITPHADEIIGYLYVLFEKESKSVVSCMKQLFTSIYAQDQTTVQTMPNFGVSSMSLTSSTGNLQEDSLDIVDNFHRFFTLQMDQLASRKEESNSTNRSLVRSFEPLLLKSMEKYQNSHHVGLQQDILAFLTLLVRFGVDYGRLDKDYVFLQFVVSQVQSVNAYLAQPQVILQPIYELTTSLFLYSKQVPFLLAGKNFVSLLRVAMTSMAGETMVVREISRGNGDLVHFETLRPYAYHLYRAHTYESRRWTMEELKEMRASFMSILLDKPIHLPAVYRLLAISTEEYRHSSSQPDYDIESEWKEISQAIYNRLFSVFSDMGADRLVIDGFEDLMIMRKLIEHLSSTMLSPSHLVEHLMDVIEKSEKFTEELERESDGRKFRENYPKEDLISHIPWVPGTIMLLHLCTFIREDTLLSAFGQHYMSTKNQNADNRTQDTPAPTNESYLVLQIMRIIHLGHRCGRFAMTNKNGLAGDLISYLMVICMDLLMGSSSTTPRDALVHSSRSVMQMYRMHSKEDQIDLDIEGKMAEISAIISGNFGDNRSEQMLLWYRILTSARAPVTKFRPKFLEENPSTTSQNWLHLTQSSFWMLSCCSYVPYVRNPRDENLIKLIDCDHFLQFVMTHMNLHKVSQCLTLLIDGDQQGNGFIGKILSKCETMMEDSAASLVQKFACLQLFERLPNSPQVSALLSKMTSSNACHNVVLRKRMNRLLESHRLPTNVLRPRSITPVYNVVDPVPEESKPPEELDEQILNLSISMDRGRQRRNSIISGSVVDVDLKNVRKTLFSFTGEELYDSIVLGKIPEDWLEYYLKDIAHHLQHHNQNNEEIRDEKVMKGLRTYLGNRLRIIHTSLTDLSFIRWSEVLSTMRCTITYLYIQKNENLSDLYQTHPGEFLIGLLRSFVSCLIGRREEGEKDSENYNEPALYDADAIFQLCILVVDRTQEEGDKSGWEDIFPHLLRFFVILAEKQEIYMKSYLSDVPKEGSSLIEQISFLCSQLHHRYLNSHNTCPSILNSFFLLISKLSIHYLEEIIQHWLTCDGEVPPDFMRSLSKLVECVGWSNERQFHSILDTILKYVPREQSGDFAEESSEMIDQESVYQAIRVATHVLLRGLLKREFETDVKPTGNGGLFSFIPRCRELFFLSNDMEYGPKLCRLQAIIDTCMIQSQHTILSNLLSITEDVYNYPAEMKTLAELSPYHAHLERFPSRIGMQDFYHGQRSVKEIQKRFADSREPRLTSFIQFLLSKAADTRDVMMRYHCVQSLLVLSDLFDLQQYKDVIDLYTKMYDAETTEDYLIRYCIVITLCKACTVENSKKENQNLIGRIIKSSLEDENSMMHLAAFNGLLYVIQSHTFKLPPPFLGTLFKMLLQFMAKPDLSMELLLHCMSVTFSLIEEYPAESEQEKFTGQAVQSVLSYVMDRQCHVAVINCVYRGFSRLLISASLDVHQREAITAFASTKNKLLLKNANTIQSMITLSLLVTCIYSEEGHDKRDDKNRPIHHMDNTERMKLCFAKMEGRAFPNEKEALLKVIPLLLQDLFNDEESLCFLLAEFEKQMSSGIHPQCTALVIFEMFHWMMGRGQHAGVVSWIHIFLPKYLDLSSKNMSVWAITCILLAASQHRQHRAVFQEVVVSADVSDELLFMALEDFYGAQTEEGAETFISMLEKSIHPVYHSFSTKKRQKFDGLCKCDNSSVHPVLTFLTRSWLKYTPPQARVASLVPTGGQFNSSLIRIVRWRRICLAFGTQRHCPKREYIDKSPDELSTLPRPSCVTESSVAESQSLGNLTCYLVNDTTQQYVSANTAHKTMAL</sequence>
<dbReference type="SUPFAM" id="SSF48371">
    <property type="entry name" value="ARM repeat"/>
    <property type="match status" value="2"/>
</dbReference>
<evidence type="ECO:0000313" key="11">
    <source>
        <dbReference type="EMBL" id="PRP81029.1"/>
    </source>
</evidence>
<dbReference type="Pfam" id="PF20927">
    <property type="entry name" value="Htt_C-HEAT"/>
    <property type="match status" value="1"/>
</dbReference>
<comment type="subcellular location">
    <subcellularLocation>
        <location evidence="3">Cytoplasm</location>
    </subcellularLocation>
    <subcellularLocation>
        <location evidence="2">Nucleus</location>
    </subcellularLocation>
</comment>
<evidence type="ECO:0000256" key="3">
    <source>
        <dbReference type="ARBA" id="ARBA00004496"/>
    </source>
</evidence>
<dbReference type="EMBL" id="MDYQ01000132">
    <property type="protein sequence ID" value="PRP81029.1"/>
    <property type="molecule type" value="Genomic_DNA"/>
</dbReference>
<keyword evidence="5" id="KW-0963">Cytoplasm</keyword>
<dbReference type="SUPFAM" id="SSF52266">
    <property type="entry name" value="SGNH hydrolase"/>
    <property type="match status" value="1"/>
</dbReference>
<dbReference type="STRING" id="1890364.A0A2P6NAR4"/>
<keyword evidence="7" id="KW-0539">Nucleus</keyword>
<dbReference type="InterPro" id="IPR028426">
    <property type="entry name" value="Huntingtin_fam"/>
</dbReference>
<evidence type="ECO:0000256" key="4">
    <source>
        <dbReference type="ARBA" id="ARBA00007153"/>
    </source>
</evidence>
<evidence type="ECO:0000256" key="8">
    <source>
        <dbReference type="SAM" id="MobiDB-lite"/>
    </source>
</evidence>
<comment type="similarity">
    <text evidence="4">Belongs to the huntingtin family.</text>
</comment>
<dbReference type="InterPro" id="IPR048413">
    <property type="entry name" value="Htt_C-HEAT_rpt"/>
</dbReference>
<keyword evidence="9" id="KW-0732">Signal</keyword>
<dbReference type="InterPro" id="IPR011989">
    <property type="entry name" value="ARM-like"/>
</dbReference>
<gene>
    <name evidence="11" type="ORF">PROFUN_11181</name>
</gene>
<evidence type="ECO:0000256" key="5">
    <source>
        <dbReference type="ARBA" id="ARBA00022490"/>
    </source>
</evidence>
<evidence type="ECO:0000256" key="2">
    <source>
        <dbReference type="ARBA" id="ARBA00004123"/>
    </source>
</evidence>
<dbReference type="Gene3D" id="1.25.10.10">
    <property type="entry name" value="Leucine-rich Repeat Variant"/>
    <property type="match status" value="2"/>
</dbReference>
<protein>
    <recommendedName>
        <fullName evidence="10">Sialate O-acetylesterase domain-containing protein</fullName>
    </recommendedName>
</protein>
<comment type="caution">
    <text evidence="11">The sequence shown here is derived from an EMBL/GenBank/DDBJ whole genome shotgun (WGS) entry which is preliminary data.</text>
</comment>
<dbReference type="GO" id="GO:0005634">
    <property type="term" value="C:nucleus"/>
    <property type="evidence" value="ECO:0007669"/>
    <property type="project" value="UniProtKB-SubCell"/>
</dbReference>
<dbReference type="GO" id="GO:0016787">
    <property type="term" value="F:hydrolase activity"/>
    <property type="evidence" value="ECO:0007669"/>
    <property type="project" value="UniProtKB-KW"/>
</dbReference>
<feature type="compositionally biased region" description="Polar residues" evidence="8">
    <location>
        <begin position="647"/>
        <end position="658"/>
    </location>
</feature>
<organism evidence="11 12">
    <name type="scientific">Planoprotostelium fungivorum</name>
    <dbReference type="NCBI Taxonomy" id="1890364"/>
    <lineage>
        <taxon>Eukaryota</taxon>
        <taxon>Amoebozoa</taxon>
        <taxon>Evosea</taxon>
        <taxon>Variosea</taxon>
        <taxon>Cavosteliida</taxon>
        <taxon>Cavosteliaceae</taxon>
        <taxon>Planoprotostelium</taxon>
    </lineage>
</organism>
<dbReference type="GO" id="GO:0005737">
    <property type="term" value="C:cytoplasm"/>
    <property type="evidence" value="ECO:0007669"/>
    <property type="project" value="UniProtKB-SubCell"/>
</dbReference>
<evidence type="ECO:0000256" key="1">
    <source>
        <dbReference type="ARBA" id="ARBA00002907"/>
    </source>
</evidence>
<feature type="signal peptide" evidence="9">
    <location>
        <begin position="1"/>
        <end position="16"/>
    </location>
</feature>
<dbReference type="OrthoDB" id="15930at2759"/>
<evidence type="ECO:0000313" key="12">
    <source>
        <dbReference type="Proteomes" id="UP000241769"/>
    </source>
</evidence>
<feature type="domain" description="Sialate O-acetylesterase" evidence="10">
    <location>
        <begin position="97"/>
        <end position="297"/>
    </location>
</feature>
<proteinExistence type="inferred from homology"/>
<dbReference type="Pfam" id="PF20926">
    <property type="entry name" value="Htt_N-HEAT_1"/>
    <property type="match status" value="1"/>
</dbReference>
<dbReference type="Pfam" id="PF12372">
    <property type="entry name" value="Htt_N-HEAT"/>
    <property type="match status" value="2"/>
</dbReference>
<dbReference type="InterPro" id="IPR036514">
    <property type="entry name" value="SGNH_hydro_sf"/>
</dbReference>